<keyword evidence="2" id="KW-1185">Reference proteome</keyword>
<evidence type="ECO:0000313" key="1">
    <source>
        <dbReference type="EMBL" id="ARV76932.1"/>
    </source>
</evidence>
<dbReference type="Proteomes" id="UP000225448">
    <property type="component" value="Segment"/>
</dbReference>
<sequence length="180" mass="20247">MDLNIIRISIPINGKPLTNESSINYRYVGRHDIVDVMKDAQLYADSDARDVIRELSQRMGLLNASFEIIKLSTVSTTVSKSELHTRWSEFTEGDLEELKSFLNGNYPVDTWRAASSGLLTGEHMYYVSLTNKNKLKLIVSVPGYFGTSIDLDCNEYGFSALTVDVMGYGLSLYTVFTFTE</sequence>
<evidence type="ECO:0000313" key="2">
    <source>
        <dbReference type="Proteomes" id="UP000225448"/>
    </source>
</evidence>
<proteinExistence type="predicted"/>
<name>A0A1Y0STW7_9CAUD</name>
<organism evidence="1 2">
    <name type="scientific">Pseudomonas phage Phabio</name>
    <dbReference type="NCBI Taxonomy" id="2006668"/>
    <lineage>
        <taxon>Viruses</taxon>
        <taxon>Duplodnaviria</taxon>
        <taxon>Heunggongvirae</taxon>
        <taxon>Uroviricota</taxon>
        <taxon>Caudoviricetes</taxon>
        <taxon>Chimalliviridae</taxon>
        <taxon>Phabiovirus</taxon>
        <taxon>Phabiovirus phabio</taxon>
    </lineage>
</organism>
<accession>A0A1Y0STW7</accession>
<gene>
    <name evidence="1" type="ORF">PHABIO_301</name>
</gene>
<dbReference type="EMBL" id="MF042360">
    <property type="protein sequence ID" value="ARV76932.1"/>
    <property type="molecule type" value="Genomic_DNA"/>
</dbReference>
<protein>
    <submittedName>
        <fullName evidence="1">Uncharacterized protein</fullName>
    </submittedName>
</protein>
<reference evidence="1 2" key="1">
    <citation type="submission" date="2017-05" db="EMBL/GenBank/DDBJ databases">
        <authorList>
            <person name="Song R."/>
            <person name="Chenine A.L."/>
            <person name="Ruprecht R.M."/>
        </authorList>
    </citation>
    <scope>NUCLEOTIDE SEQUENCE [LARGE SCALE GENOMIC DNA]</scope>
</reference>